<dbReference type="GeneID" id="8676480"/>
<proteinExistence type="predicted"/>
<feature type="transmembrane region" description="Helical" evidence="1">
    <location>
        <begin position="29"/>
        <end position="47"/>
    </location>
</feature>
<keyword evidence="1" id="KW-0472">Membrane</keyword>
<evidence type="ECO:0000313" key="3">
    <source>
        <dbReference type="Proteomes" id="UP000001263"/>
    </source>
</evidence>
<keyword evidence="1" id="KW-1133">Transmembrane helix</keyword>
<protein>
    <submittedName>
        <fullName evidence="2">Uncharacterized protein gp12</fullName>
    </submittedName>
</protein>
<evidence type="ECO:0000313" key="2">
    <source>
        <dbReference type="EMBL" id="ACZ64031.1"/>
    </source>
</evidence>
<feature type="transmembrane region" description="Helical" evidence="1">
    <location>
        <begin position="7"/>
        <end position="23"/>
    </location>
</feature>
<dbReference type="RefSeq" id="YP_003347574.1">
    <property type="nucleotide sequence ID" value="NC_013648.1"/>
</dbReference>
<dbReference type="EMBL" id="GQ478086">
    <property type="protein sequence ID" value="ACZ64031.1"/>
    <property type="molecule type" value="Genomic_DNA"/>
</dbReference>
<reference evidence="2 3" key="1">
    <citation type="journal article" date="2010" name="J. Bacteriol.">
        <title>Comparative genomics and transduction potential of Enterococcus faecalis temperate bacteriophages.</title>
        <authorList>
            <person name="Yasmin A."/>
            <person name="Kenny J.G."/>
            <person name="Shankar J."/>
            <person name="Darby A.C."/>
            <person name="Hall N."/>
            <person name="Edwards C."/>
            <person name="Horsburgh M.J."/>
        </authorList>
    </citation>
    <scope>NUCLEOTIDE SEQUENCE</scope>
    <source>
        <strain evidence="2">PhiFL3A</strain>
    </source>
</reference>
<keyword evidence="3" id="KW-1185">Reference proteome</keyword>
<gene>
    <name evidence="2" type="primary">gp12</name>
</gene>
<evidence type="ECO:0000256" key="1">
    <source>
        <dbReference type="SAM" id="Phobius"/>
    </source>
</evidence>
<dbReference type="Proteomes" id="UP000001263">
    <property type="component" value="Segment"/>
</dbReference>
<accession>D2IZQ4</accession>
<dbReference type="KEGG" id="vg:8676480"/>
<keyword evidence="1" id="KW-0812">Transmembrane</keyword>
<sequence>MKAIREARLIGTFLVMIALGALLKNHFSTPILATLSAPFFIHWFFNWDEAKYQYSKKRRGIKYE</sequence>
<name>D2IZQ4_9CAUD</name>
<organism evidence="2 3">
    <name type="scientific">Enterococcus phage phiFL3A</name>
    <dbReference type="NCBI Taxonomy" id="673837"/>
    <lineage>
        <taxon>Viruses</taxon>
        <taxon>Duplodnaviria</taxon>
        <taxon>Heunggongvirae</taxon>
        <taxon>Uroviricota</taxon>
        <taxon>Caudoviricetes</taxon>
        <taxon>Phifelvirus</taxon>
        <taxon>Phifelvirus FL3</taxon>
    </lineage>
</organism>
<dbReference type="OrthoDB" id="36950at10239"/>